<evidence type="ECO:0000313" key="1">
    <source>
        <dbReference type="EMBL" id="KRX11926.1"/>
    </source>
</evidence>
<evidence type="ECO:0000313" key="2">
    <source>
        <dbReference type="Proteomes" id="UP000054630"/>
    </source>
</evidence>
<protein>
    <submittedName>
        <fullName evidence="1">Uncharacterized protein</fullName>
    </submittedName>
</protein>
<gene>
    <name evidence="1" type="ORF">T07_2150</name>
</gene>
<reference evidence="1 2" key="1">
    <citation type="submission" date="2015-01" db="EMBL/GenBank/DDBJ databases">
        <title>Evolution of Trichinella species and genotypes.</title>
        <authorList>
            <person name="Korhonen P.K."/>
            <person name="Edoardo P."/>
            <person name="Giuseppe L.R."/>
            <person name="Gasser R.B."/>
        </authorList>
    </citation>
    <scope>NUCLEOTIDE SEQUENCE [LARGE SCALE GENOMIC DNA]</scope>
    <source>
        <strain evidence="1">ISS37</strain>
    </source>
</reference>
<organism evidence="1 2">
    <name type="scientific">Trichinella nelsoni</name>
    <dbReference type="NCBI Taxonomy" id="6336"/>
    <lineage>
        <taxon>Eukaryota</taxon>
        <taxon>Metazoa</taxon>
        <taxon>Ecdysozoa</taxon>
        <taxon>Nematoda</taxon>
        <taxon>Enoplea</taxon>
        <taxon>Dorylaimia</taxon>
        <taxon>Trichinellida</taxon>
        <taxon>Trichinellidae</taxon>
        <taxon>Trichinella</taxon>
    </lineage>
</organism>
<name>A0A0V0RBN5_9BILA</name>
<dbReference type="AlphaFoldDB" id="A0A0V0RBN5"/>
<comment type="caution">
    <text evidence="1">The sequence shown here is derived from an EMBL/GenBank/DDBJ whole genome shotgun (WGS) entry which is preliminary data.</text>
</comment>
<sequence>MFLAIYYFCHYRLCRQNSHDSNTTCGRYQQVQFLINVGFDI</sequence>
<dbReference type="Proteomes" id="UP000054630">
    <property type="component" value="Unassembled WGS sequence"/>
</dbReference>
<proteinExistence type="predicted"/>
<dbReference type="EMBL" id="JYDL01001103">
    <property type="protein sequence ID" value="KRX11926.1"/>
    <property type="molecule type" value="Genomic_DNA"/>
</dbReference>
<accession>A0A0V0RBN5</accession>
<keyword evidence="2" id="KW-1185">Reference proteome</keyword>